<gene>
    <name evidence="3" type="ORF">DWG24_03640</name>
    <name evidence="4" type="ORF">FGI21_17940</name>
</gene>
<evidence type="ECO:0000313" key="5">
    <source>
        <dbReference type="Proteomes" id="UP000500801"/>
    </source>
</evidence>
<evidence type="ECO:0000256" key="2">
    <source>
        <dbReference type="ARBA" id="ARBA00023002"/>
    </source>
</evidence>
<dbReference type="EMBL" id="CP040817">
    <property type="protein sequence ID" value="QYM93615.1"/>
    <property type="molecule type" value="Genomic_DNA"/>
</dbReference>
<name>A0AAE6YXJ9_9GAMM</name>
<dbReference type="Proteomes" id="UP000824976">
    <property type="component" value="Chromosome"/>
</dbReference>
<keyword evidence="6" id="KW-1185">Reference proteome</keyword>
<comment type="similarity">
    <text evidence="1">Belongs to the short-chain dehydrogenases/reductases (SDR) family.</text>
</comment>
<evidence type="ECO:0000313" key="4">
    <source>
        <dbReference type="EMBL" id="QYM93615.1"/>
    </source>
</evidence>
<accession>A0AAE6YXJ9</accession>
<dbReference type="Gene3D" id="3.40.50.720">
    <property type="entry name" value="NAD(P)-binding Rossmann-like Domain"/>
    <property type="match status" value="1"/>
</dbReference>
<reference evidence="4 6" key="2">
    <citation type="submission" date="2019-06" db="EMBL/GenBank/DDBJ databases">
        <title>Complete genome of Dickeya zeae PL65.</title>
        <authorList>
            <person name="Boluk G."/>
            <person name="Arif M."/>
        </authorList>
    </citation>
    <scope>NUCLEOTIDE SEQUENCE [LARGE SCALE GENOMIC DNA]</scope>
    <source>
        <strain evidence="4 6">PL65</strain>
    </source>
</reference>
<dbReference type="EMBL" id="CP033622">
    <property type="protein sequence ID" value="QIZ49948.1"/>
    <property type="molecule type" value="Genomic_DNA"/>
</dbReference>
<sequence>MSAQKQAVITGSSSGIGAAITATLLAAGWKVIGLSRQPGSHQHPNFRHCPLDITDTPALCALLDSLPAVDAVIHAAGVMKAATLGTLSYTDSEQLWKLHIQVAEVLADRLVNKLPQGGRIILLGSRTSSGAAGRSQYVATKSAMIGMVRSWAAELAPRGITVNIVAPGATETPMLNQPGRQSSPPKLPPIGRFIQPQEVADLVAYLLSPSAAAITGQQLVICGGASL</sequence>
<proteinExistence type="inferred from homology"/>
<dbReference type="InterPro" id="IPR002347">
    <property type="entry name" value="SDR_fam"/>
</dbReference>
<evidence type="ECO:0000313" key="3">
    <source>
        <dbReference type="EMBL" id="QIZ49948.1"/>
    </source>
</evidence>
<evidence type="ECO:0000313" key="6">
    <source>
        <dbReference type="Proteomes" id="UP000824976"/>
    </source>
</evidence>
<dbReference type="AlphaFoldDB" id="A0AAE6YXJ9"/>
<dbReference type="InterPro" id="IPR036291">
    <property type="entry name" value="NAD(P)-bd_dom_sf"/>
</dbReference>
<dbReference type="RefSeq" id="WP_168361543.1">
    <property type="nucleotide sequence ID" value="NZ_CP033622.1"/>
</dbReference>
<dbReference type="SUPFAM" id="SSF51735">
    <property type="entry name" value="NAD(P)-binding Rossmann-fold domains"/>
    <property type="match status" value="1"/>
</dbReference>
<dbReference type="PANTHER" id="PTHR43477:SF1">
    <property type="entry name" value="DIHYDROANTICAPSIN 7-DEHYDROGENASE"/>
    <property type="match status" value="1"/>
</dbReference>
<dbReference type="InterPro" id="IPR051122">
    <property type="entry name" value="SDR_DHRS6-like"/>
</dbReference>
<dbReference type="Pfam" id="PF13561">
    <property type="entry name" value="adh_short_C2"/>
    <property type="match status" value="1"/>
</dbReference>
<reference evidence="3 5" key="1">
    <citation type="submission" date="2018-11" db="EMBL/GenBank/DDBJ databases">
        <title>Complete genome sequence of Dickeya zeae strain CE1 infecting Canna edulis Ker-Gawl. in China.</title>
        <authorList>
            <person name="Zhang J."/>
            <person name="Lin B."/>
            <person name="Shen H."/>
            <person name="Jiang S."/>
            <person name="Pu X."/>
            <person name="Sun D."/>
        </authorList>
    </citation>
    <scope>NUCLEOTIDE SEQUENCE [LARGE SCALE GENOMIC DNA]</scope>
    <source>
        <strain evidence="3 5">CE1</strain>
    </source>
</reference>
<protein>
    <submittedName>
        <fullName evidence="3">SDR family oxidoreductase</fullName>
    </submittedName>
</protein>
<keyword evidence="2" id="KW-0560">Oxidoreductase</keyword>
<dbReference type="PANTHER" id="PTHR43477">
    <property type="entry name" value="DIHYDROANTICAPSIN 7-DEHYDROGENASE"/>
    <property type="match status" value="1"/>
</dbReference>
<dbReference type="Proteomes" id="UP000500801">
    <property type="component" value="Chromosome"/>
</dbReference>
<evidence type="ECO:0000256" key="1">
    <source>
        <dbReference type="ARBA" id="ARBA00006484"/>
    </source>
</evidence>
<dbReference type="CDD" id="cd05233">
    <property type="entry name" value="SDR_c"/>
    <property type="match status" value="1"/>
</dbReference>
<dbReference type="GO" id="GO:0016491">
    <property type="term" value="F:oxidoreductase activity"/>
    <property type="evidence" value="ECO:0007669"/>
    <property type="project" value="UniProtKB-KW"/>
</dbReference>
<dbReference type="PRINTS" id="PR00081">
    <property type="entry name" value="GDHRDH"/>
</dbReference>
<organism evidence="3 5">
    <name type="scientific">Dickeya zeae</name>
    <dbReference type="NCBI Taxonomy" id="204042"/>
    <lineage>
        <taxon>Bacteria</taxon>
        <taxon>Pseudomonadati</taxon>
        <taxon>Pseudomonadota</taxon>
        <taxon>Gammaproteobacteria</taxon>
        <taxon>Enterobacterales</taxon>
        <taxon>Pectobacteriaceae</taxon>
        <taxon>Dickeya</taxon>
    </lineage>
</organism>